<evidence type="ECO:0000256" key="6">
    <source>
        <dbReference type="ARBA" id="ARBA00023004"/>
    </source>
</evidence>
<dbReference type="GO" id="GO:0031838">
    <property type="term" value="C:haptoglobin-hemoglobin complex"/>
    <property type="evidence" value="ECO:0007669"/>
    <property type="project" value="TreeGrafter"/>
</dbReference>
<name>A0A6P8N616_GEOSA</name>
<dbReference type="GO" id="GO:0004601">
    <property type="term" value="F:peroxidase activity"/>
    <property type="evidence" value="ECO:0007669"/>
    <property type="project" value="TreeGrafter"/>
</dbReference>
<dbReference type="Gene3D" id="1.10.490.10">
    <property type="entry name" value="Globins"/>
    <property type="match status" value="1"/>
</dbReference>
<dbReference type="PRINTS" id="PR00612">
    <property type="entry name" value="ALPHAHAEM"/>
</dbReference>
<dbReference type="GO" id="GO:0005833">
    <property type="term" value="C:hemoglobin complex"/>
    <property type="evidence" value="ECO:0007669"/>
    <property type="project" value="InterPro"/>
</dbReference>
<comment type="similarity">
    <text evidence="1 7">Belongs to the globin family.</text>
</comment>
<keyword evidence="3 7" id="KW-0349">Heme</keyword>
<reference evidence="10" key="1">
    <citation type="submission" date="2025-08" db="UniProtKB">
        <authorList>
            <consortium name="RefSeq"/>
        </authorList>
    </citation>
    <scope>IDENTIFICATION</scope>
</reference>
<evidence type="ECO:0000256" key="4">
    <source>
        <dbReference type="ARBA" id="ARBA00022621"/>
    </source>
</evidence>
<dbReference type="GO" id="GO:0072562">
    <property type="term" value="C:blood microparticle"/>
    <property type="evidence" value="ECO:0007669"/>
    <property type="project" value="TreeGrafter"/>
</dbReference>
<dbReference type="GO" id="GO:0019825">
    <property type="term" value="F:oxygen binding"/>
    <property type="evidence" value="ECO:0007669"/>
    <property type="project" value="InterPro"/>
</dbReference>
<proteinExistence type="inferred from homology"/>
<evidence type="ECO:0000256" key="1">
    <source>
        <dbReference type="ARBA" id="ARBA00008705"/>
    </source>
</evidence>
<evidence type="ECO:0000256" key="2">
    <source>
        <dbReference type="ARBA" id="ARBA00022448"/>
    </source>
</evidence>
<evidence type="ECO:0000259" key="8">
    <source>
        <dbReference type="PROSITE" id="PS01033"/>
    </source>
</evidence>
<evidence type="ECO:0000256" key="3">
    <source>
        <dbReference type="ARBA" id="ARBA00022617"/>
    </source>
</evidence>
<dbReference type="InterPro" id="IPR012292">
    <property type="entry name" value="Globin/Proto"/>
</dbReference>
<dbReference type="GO" id="GO:0005506">
    <property type="term" value="F:iron ion binding"/>
    <property type="evidence" value="ECO:0007669"/>
    <property type="project" value="InterPro"/>
</dbReference>
<sequence length="141" mass="15976">MLTEADKKSVKAMWAKLAPHGADYTADTLHRMMSCYPQTKIYFANYNTSKGSQDLKTHGSRVFTALNESVNHLDNLQGCLDKLSNRHAYDLRVDPANFPFFNECFHVVIATHHPHEYTCGTHASMDKFLCAVATCLTSKYR</sequence>
<dbReference type="GO" id="GO:0020037">
    <property type="term" value="F:heme binding"/>
    <property type="evidence" value="ECO:0007669"/>
    <property type="project" value="InterPro"/>
</dbReference>
<keyword evidence="5" id="KW-0479">Metal-binding</keyword>
<dbReference type="FunFam" id="1.10.490.10:FF:000002">
    <property type="entry name" value="Hemoglobin subunit alpha"/>
    <property type="match status" value="1"/>
</dbReference>
<dbReference type="InterPro" id="IPR009050">
    <property type="entry name" value="Globin-like_sf"/>
</dbReference>
<keyword evidence="2 7" id="KW-0813">Transport</keyword>
<dbReference type="GO" id="GO:0043177">
    <property type="term" value="F:organic acid binding"/>
    <property type="evidence" value="ECO:0007669"/>
    <property type="project" value="TreeGrafter"/>
</dbReference>
<dbReference type="PANTHER" id="PTHR11442">
    <property type="entry name" value="HEMOGLOBIN FAMILY MEMBER"/>
    <property type="match status" value="1"/>
</dbReference>
<dbReference type="GO" id="GO:0005344">
    <property type="term" value="F:oxygen carrier activity"/>
    <property type="evidence" value="ECO:0007669"/>
    <property type="project" value="UniProtKB-KW"/>
</dbReference>
<dbReference type="InterPro" id="IPR002339">
    <property type="entry name" value="Hemoglobin_pi"/>
</dbReference>
<keyword evidence="9" id="KW-1185">Reference proteome</keyword>
<feature type="domain" description="Globin" evidence="8">
    <location>
        <begin position="1"/>
        <end position="141"/>
    </location>
</feature>
<dbReference type="GO" id="GO:0042744">
    <property type="term" value="P:hydrogen peroxide catabolic process"/>
    <property type="evidence" value="ECO:0007669"/>
    <property type="project" value="TreeGrafter"/>
</dbReference>
<dbReference type="CDD" id="cd08927">
    <property type="entry name" value="Hb-alpha-like"/>
    <property type="match status" value="1"/>
</dbReference>
<dbReference type="PANTHER" id="PTHR11442:SF48">
    <property type="entry name" value="HEMOGLOBIN SUBUNIT ALPHA"/>
    <property type="match status" value="1"/>
</dbReference>
<dbReference type="RefSeq" id="XP_033770942.1">
    <property type="nucleotide sequence ID" value="XM_033915051.1"/>
</dbReference>
<dbReference type="Proteomes" id="UP000515159">
    <property type="component" value="Chromosome 11"/>
</dbReference>
<dbReference type="GeneID" id="117345835"/>
<dbReference type="Pfam" id="PF00042">
    <property type="entry name" value="Globin"/>
    <property type="match status" value="1"/>
</dbReference>
<protein>
    <submittedName>
        <fullName evidence="10">Hemoglobin subunit alpha-A-like</fullName>
    </submittedName>
</protein>
<accession>A0A6P8N616</accession>
<dbReference type="SUPFAM" id="SSF46458">
    <property type="entry name" value="Globin-like"/>
    <property type="match status" value="1"/>
</dbReference>
<dbReference type="KEGG" id="gsh:117345835"/>
<dbReference type="PRINTS" id="PR00815">
    <property type="entry name" value="PIHAEM"/>
</dbReference>
<dbReference type="InterPro" id="IPR000971">
    <property type="entry name" value="Globin"/>
</dbReference>
<evidence type="ECO:0000256" key="7">
    <source>
        <dbReference type="RuleBase" id="RU000356"/>
    </source>
</evidence>
<keyword evidence="6" id="KW-0408">Iron</keyword>
<keyword evidence="4 7" id="KW-0561">Oxygen transport</keyword>
<gene>
    <name evidence="10" type="primary">LOC117345835</name>
</gene>
<dbReference type="PROSITE" id="PS01033">
    <property type="entry name" value="GLOBIN"/>
    <property type="match status" value="1"/>
</dbReference>
<dbReference type="GO" id="GO:0031720">
    <property type="term" value="F:haptoglobin binding"/>
    <property type="evidence" value="ECO:0007669"/>
    <property type="project" value="TreeGrafter"/>
</dbReference>
<evidence type="ECO:0000256" key="5">
    <source>
        <dbReference type="ARBA" id="ARBA00022723"/>
    </source>
</evidence>
<dbReference type="OrthoDB" id="8751793at2759"/>
<evidence type="ECO:0000313" key="9">
    <source>
        <dbReference type="Proteomes" id="UP000515159"/>
    </source>
</evidence>
<organism evidence="9 10">
    <name type="scientific">Geotrypetes seraphini</name>
    <name type="common">Gaboon caecilian</name>
    <name type="synonym">Caecilia seraphini</name>
    <dbReference type="NCBI Taxonomy" id="260995"/>
    <lineage>
        <taxon>Eukaryota</taxon>
        <taxon>Metazoa</taxon>
        <taxon>Chordata</taxon>
        <taxon>Craniata</taxon>
        <taxon>Vertebrata</taxon>
        <taxon>Euteleostomi</taxon>
        <taxon>Amphibia</taxon>
        <taxon>Gymnophiona</taxon>
        <taxon>Geotrypetes</taxon>
    </lineage>
</organism>
<dbReference type="InterPro" id="IPR050056">
    <property type="entry name" value="Hemoglobin_oxygen_transport"/>
</dbReference>
<dbReference type="AlphaFoldDB" id="A0A6P8N616"/>
<dbReference type="InterPro" id="IPR002338">
    <property type="entry name" value="Hemoglobin_a-typ"/>
</dbReference>
<dbReference type="InParanoid" id="A0A6P8N616"/>
<evidence type="ECO:0000313" key="10">
    <source>
        <dbReference type="RefSeq" id="XP_033770942.1"/>
    </source>
</evidence>